<gene>
    <name evidence="2" type="ORF">AB0H72_33190</name>
</gene>
<dbReference type="InterPro" id="IPR004042">
    <property type="entry name" value="Intein_endonuc_central"/>
</dbReference>
<dbReference type="InterPro" id="IPR036844">
    <property type="entry name" value="Hint_dom_sf"/>
</dbReference>
<dbReference type="Gene3D" id="3.10.28.10">
    <property type="entry name" value="Homing endonucleases"/>
    <property type="match status" value="1"/>
</dbReference>
<dbReference type="Pfam" id="PF13479">
    <property type="entry name" value="AAA_24"/>
    <property type="match status" value="1"/>
</dbReference>
<sequence>MDFEEATKEAAKARIALTGPAGSGKAQPVDAPVLTPTGWRPIGELAVGDEVFASNGEVTRVVGVYPQGRSDIWTITFTDGSTAESTADHLWHTQTVLDRDAKRPGSAKPLADIAASLTRNGKRNHWVPMVAPMDFPESDALPLDPWLLGALLGDGGFRGRGVVFSNPDPAIRDQISATLPAGAKIGWSGDIDFGVVGTEHGTNPVLDALRELGLHGKLSIEKSVPQRYLLSSAKTRGAVLAGLLDTDGYASGHTCEFGTSSERLADDVQFLAESLGCTVHRSSRRPSYTHRGEKRQGQLSWRLAICPPRDSNPFRVHADRFTARSKYPARRAITGVDMSRSAEAVCIAIDHPSRLYVTSHCIPTHNTYTSLMLAFGLGENVAVIDTERGSASKYVGRNGWRFKTLKPASFAPLSLVDHLAKAAGLGADVAIIDSLSHYWEGTDGMLEQVDKRSGASKFTSGWKVVRPEERRMLDAILAYPGHVIITLRSKQEYVLETNERGKQEPKRVGMKPIQRDGIEYEFDLVGDLDLSNRLTVSKSRIEGVEMGAVYDKPGVDLAVEVAGFLADGKQVPTVAEYRQRASELSSLDELRALYQEVRGHQLDGAPMLDDEGLPTILGDYIVALGNQAAAAGGES</sequence>
<dbReference type="Pfam" id="PF14528">
    <property type="entry name" value="LAGLIDADG_3"/>
    <property type="match status" value="1"/>
</dbReference>
<dbReference type="EMBL" id="JBFAIH010000031">
    <property type="protein sequence ID" value="MEV0367553.1"/>
    <property type="molecule type" value="Genomic_DNA"/>
</dbReference>
<feature type="domain" description="DOD-type homing endonuclease" evidence="1">
    <location>
        <begin position="147"/>
        <end position="277"/>
    </location>
</feature>
<dbReference type="SUPFAM" id="SSF51294">
    <property type="entry name" value="Hedgehog/intein (Hint) domain"/>
    <property type="match status" value="1"/>
</dbReference>
<dbReference type="Proteomes" id="UP001551658">
    <property type="component" value="Unassembled WGS sequence"/>
</dbReference>
<name>A0ABV3FIL9_9NOCA</name>
<dbReference type="InterPro" id="IPR027434">
    <property type="entry name" value="Homing_endonucl"/>
</dbReference>
<comment type="caution">
    <text evidence="2">The sequence shown here is derived from an EMBL/GenBank/DDBJ whole genome shotgun (WGS) entry which is preliminary data.</text>
</comment>
<reference evidence="2 3" key="1">
    <citation type="submission" date="2024-06" db="EMBL/GenBank/DDBJ databases">
        <title>The Natural Products Discovery Center: Release of the First 8490 Sequenced Strains for Exploring Actinobacteria Biosynthetic Diversity.</title>
        <authorList>
            <person name="Kalkreuter E."/>
            <person name="Kautsar S.A."/>
            <person name="Yang D."/>
            <person name="Bader C.D."/>
            <person name="Teijaro C.N."/>
            <person name="Fluegel L."/>
            <person name="Davis C.M."/>
            <person name="Simpson J.R."/>
            <person name="Lauterbach L."/>
            <person name="Steele A.D."/>
            <person name="Gui C."/>
            <person name="Meng S."/>
            <person name="Li G."/>
            <person name="Viehrig K."/>
            <person name="Ye F."/>
            <person name="Su P."/>
            <person name="Kiefer A.F."/>
            <person name="Nichols A."/>
            <person name="Cepeda A.J."/>
            <person name="Yan W."/>
            <person name="Fan B."/>
            <person name="Jiang Y."/>
            <person name="Adhikari A."/>
            <person name="Zheng C.-J."/>
            <person name="Schuster L."/>
            <person name="Cowan T.M."/>
            <person name="Smanski M.J."/>
            <person name="Chevrette M.G."/>
            <person name="De Carvalho L.P.S."/>
            <person name="Shen B."/>
        </authorList>
    </citation>
    <scope>NUCLEOTIDE SEQUENCE [LARGE SCALE GENOMIC DNA]</scope>
    <source>
        <strain evidence="2 3">NPDC050671</strain>
    </source>
</reference>
<proteinExistence type="predicted"/>
<evidence type="ECO:0000259" key="1">
    <source>
        <dbReference type="PROSITE" id="PS50819"/>
    </source>
</evidence>
<dbReference type="InterPro" id="IPR004860">
    <property type="entry name" value="LAGLIDADG_dom"/>
</dbReference>
<organism evidence="2 3">
    <name type="scientific">Nocardia fusca</name>
    <dbReference type="NCBI Taxonomy" id="941183"/>
    <lineage>
        <taxon>Bacteria</taxon>
        <taxon>Bacillati</taxon>
        <taxon>Actinomycetota</taxon>
        <taxon>Actinomycetes</taxon>
        <taxon>Mycobacteriales</taxon>
        <taxon>Nocardiaceae</taxon>
        <taxon>Nocardia</taxon>
    </lineage>
</organism>
<dbReference type="RefSeq" id="WP_357987297.1">
    <property type="nucleotide sequence ID" value="NZ_JBFAIH010000031.1"/>
</dbReference>
<dbReference type="PROSITE" id="PS50819">
    <property type="entry name" value="INTEIN_ENDONUCLEASE"/>
    <property type="match status" value="1"/>
</dbReference>
<dbReference type="InterPro" id="IPR006142">
    <property type="entry name" value="INTEIN"/>
</dbReference>
<dbReference type="Gene3D" id="2.170.16.10">
    <property type="entry name" value="Hedgehog/Intein (Hint) domain"/>
    <property type="match status" value="1"/>
</dbReference>
<accession>A0ABV3FIL9</accession>
<keyword evidence="3" id="KW-1185">Reference proteome</keyword>
<evidence type="ECO:0000313" key="3">
    <source>
        <dbReference type="Proteomes" id="UP001551658"/>
    </source>
</evidence>
<dbReference type="SUPFAM" id="SSF55608">
    <property type="entry name" value="Homing endonucleases"/>
    <property type="match status" value="1"/>
</dbReference>
<evidence type="ECO:0000313" key="2">
    <source>
        <dbReference type="EMBL" id="MEV0367553.1"/>
    </source>
</evidence>
<protein>
    <submittedName>
        <fullName evidence="2">AAA family ATPase</fullName>
    </submittedName>
</protein>
<dbReference type="PRINTS" id="PR00379">
    <property type="entry name" value="INTEIN"/>
</dbReference>